<dbReference type="Pfam" id="PF24812">
    <property type="entry name" value="WHD_TTC3"/>
    <property type="match status" value="1"/>
</dbReference>
<accession>A0ABV0MT94</accession>
<evidence type="ECO:0000259" key="1">
    <source>
        <dbReference type="Pfam" id="PF24812"/>
    </source>
</evidence>
<dbReference type="Pfam" id="PF24905">
    <property type="entry name" value="TTC3_9th"/>
    <property type="match status" value="1"/>
</dbReference>
<protein>
    <submittedName>
        <fullName evidence="3">Uncharacterized protein</fullName>
    </submittedName>
</protein>
<dbReference type="PANTHER" id="PTHR17550">
    <property type="entry name" value="E3 UBIQUITIN-PROTEIN LIGASE TTC3"/>
    <property type="match status" value="1"/>
</dbReference>
<feature type="domain" description="E3 ubiquitin-protein ligase TTC3 winged helix turn helix" evidence="1">
    <location>
        <begin position="72"/>
        <end position="148"/>
    </location>
</feature>
<feature type="domain" description="TTC3/DZIP3/RBM44-like helical" evidence="2">
    <location>
        <begin position="262"/>
        <end position="312"/>
    </location>
</feature>
<reference evidence="3 4" key="1">
    <citation type="submission" date="2021-06" db="EMBL/GenBank/DDBJ databases">
        <authorList>
            <person name="Palmer J.M."/>
        </authorList>
    </citation>
    <scope>NUCLEOTIDE SEQUENCE [LARGE SCALE GENOMIC DNA]</scope>
    <source>
        <strain evidence="3 4">GA_2019</strain>
        <tissue evidence="3">Muscle</tissue>
    </source>
</reference>
<dbReference type="EMBL" id="JAHRIO010011616">
    <property type="protein sequence ID" value="MEQ2162347.1"/>
    <property type="molecule type" value="Genomic_DNA"/>
</dbReference>
<sequence>LHAAQSFIDRHSERLEQLDLAILLNFDPLKEMILEKLDTKPEFFSSLGLTCIYFQKYLLTCLDVPFLIQRVHYFAQILEEHGPLMEEDPLLVGELQHFPHEARKMIAEAGGLETFLLESLRFIKIGRYIGLTHHAVSLQQDRHRASLDDLDEIVDAHHNSISPDLYTGLYGLYRELADAKALLSKLDEAAHRTPSQELETKRSGCKAKVEEVEKSISTVELFAAQAAHGASPPAAAEAPAAPLPKLHKPAARKPEPLHVTVFEKAMESLTAMPDLTRFVQEFRLSRGGSLNSMPLQEVVGGVTQLILDHQEKLNTARANIVGRSSPAQGATPPLATHNPVWQRVGTQRVRTPNALNMEDPCIICHEDMGPEDTCVLECRHSFHNEVKAVMAEGAEYLSHLQKLRAATR</sequence>
<name>A0ABV0MT94_9TELE</name>
<dbReference type="Proteomes" id="UP001476798">
    <property type="component" value="Unassembled WGS sequence"/>
</dbReference>
<comment type="caution">
    <text evidence="3">The sequence shown here is derived from an EMBL/GenBank/DDBJ whole genome shotgun (WGS) entry which is preliminary data.</text>
</comment>
<evidence type="ECO:0000313" key="4">
    <source>
        <dbReference type="Proteomes" id="UP001476798"/>
    </source>
</evidence>
<evidence type="ECO:0000259" key="2">
    <source>
        <dbReference type="Pfam" id="PF24905"/>
    </source>
</evidence>
<proteinExistence type="predicted"/>
<organism evidence="3 4">
    <name type="scientific">Goodea atripinnis</name>
    <dbReference type="NCBI Taxonomy" id="208336"/>
    <lineage>
        <taxon>Eukaryota</taxon>
        <taxon>Metazoa</taxon>
        <taxon>Chordata</taxon>
        <taxon>Craniata</taxon>
        <taxon>Vertebrata</taxon>
        <taxon>Euteleostomi</taxon>
        <taxon>Actinopterygii</taxon>
        <taxon>Neopterygii</taxon>
        <taxon>Teleostei</taxon>
        <taxon>Neoteleostei</taxon>
        <taxon>Acanthomorphata</taxon>
        <taxon>Ovalentaria</taxon>
        <taxon>Atherinomorphae</taxon>
        <taxon>Cyprinodontiformes</taxon>
        <taxon>Goodeidae</taxon>
        <taxon>Goodea</taxon>
    </lineage>
</organism>
<dbReference type="PANTHER" id="PTHR17550:SF8">
    <property type="entry name" value="RING-TYPE E3 UBIQUITIN TRANSFERASE"/>
    <property type="match status" value="1"/>
</dbReference>
<dbReference type="InterPro" id="IPR056870">
    <property type="entry name" value="TTC3/DZIP3/RBM44-like_helical"/>
</dbReference>
<keyword evidence="4" id="KW-1185">Reference proteome</keyword>
<evidence type="ECO:0000313" key="3">
    <source>
        <dbReference type="EMBL" id="MEQ2162347.1"/>
    </source>
</evidence>
<feature type="non-terminal residue" evidence="3">
    <location>
        <position position="1"/>
    </location>
</feature>
<gene>
    <name evidence="3" type="ORF">GOODEAATRI_018770</name>
</gene>
<dbReference type="InterPro" id="IPR056871">
    <property type="entry name" value="WH_TTC3"/>
</dbReference>